<protein>
    <submittedName>
        <fullName evidence="6">DNA-binding transcriptional LysR family regulator</fullName>
    </submittedName>
</protein>
<evidence type="ECO:0000259" key="5">
    <source>
        <dbReference type="PROSITE" id="PS50931"/>
    </source>
</evidence>
<name>A0A7Y9S3K0_9MICC</name>
<reference evidence="6 7" key="1">
    <citation type="submission" date="2020-07" db="EMBL/GenBank/DDBJ databases">
        <title>Sequencing the genomes of 1000 actinobacteria strains.</title>
        <authorList>
            <person name="Klenk H.-P."/>
        </authorList>
    </citation>
    <scope>NUCLEOTIDE SEQUENCE [LARGE SCALE GENOMIC DNA]</scope>
    <source>
        <strain evidence="6 7">DSM 102047</strain>
    </source>
</reference>
<feature type="domain" description="HTH lysR-type" evidence="5">
    <location>
        <begin position="1"/>
        <end position="58"/>
    </location>
</feature>
<dbReference type="InterPro" id="IPR005119">
    <property type="entry name" value="LysR_subst-bd"/>
</dbReference>
<dbReference type="PANTHER" id="PTHR30126:SF39">
    <property type="entry name" value="HTH-TYPE TRANSCRIPTIONAL REGULATOR CYSL"/>
    <property type="match status" value="1"/>
</dbReference>
<comment type="similarity">
    <text evidence="1">Belongs to the LysR transcriptional regulatory family.</text>
</comment>
<evidence type="ECO:0000256" key="1">
    <source>
        <dbReference type="ARBA" id="ARBA00009437"/>
    </source>
</evidence>
<dbReference type="RefSeq" id="WP_179387720.1">
    <property type="nucleotide sequence ID" value="NZ_JACBYQ010000001.1"/>
</dbReference>
<dbReference type="Pfam" id="PF00126">
    <property type="entry name" value="HTH_1"/>
    <property type="match status" value="1"/>
</dbReference>
<dbReference type="GO" id="GO:0000976">
    <property type="term" value="F:transcription cis-regulatory region binding"/>
    <property type="evidence" value="ECO:0007669"/>
    <property type="project" value="TreeGrafter"/>
</dbReference>
<dbReference type="Gene3D" id="3.40.190.10">
    <property type="entry name" value="Periplasmic binding protein-like II"/>
    <property type="match status" value="2"/>
</dbReference>
<dbReference type="Gene3D" id="1.10.10.10">
    <property type="entry name" value="Winged helix-like DNA-binding domain superfamily/Winged helix DNA-binding domain"/>
    <property type="match status" value="1"/>
</dbReference>
<evidence type="ECO:0000313" key="7">
    <source>
        <dbReference type="Proteomes" id="UP000521748"/>
    </source>
</evidence>
<keyword evidence="3 6" id="KW-0238">DNA-binding</keyword>
<dbReference type="AlphaFoldDB" id="A0A7Y9S3K0"/>
<dbReference type="CDD" id="cd05466">
    <property type="entry name" value="PBP2_LTTR_substrate"/>
    <property type="match status" value="1"/>
</dbReference>
<dbReference type="PANTHER" id="PTHR30126">
    <property type="entry name" value="HTH-TYPE TRANSCRIPTIONAL REGULATOR"/>
    <property type="match status" value="1"/>
</dbReference>
<keyword evidence="2" id="KW-0805">Transcription regulation</keyword>
<evidence type="ECO:0000256" key="3">
    <source>
        <dbReference type="ARBA" id="ARBA00023125"/>
    </source>
</evidence>
<sequence length="295" mass="31848">MELRQLEIFEAIVRAGTVGAAANALDRAPSSVSEQLRTLERSLGVTLFERKSRGMQLTPAGQRLQGWARRLLETSGDARSDVAATPVEVRLGALETVMAIHVPRMLGRLSARRPGIHVKTAPTTSRVTLLDDINSGAIDAGLLLDLGNDLGDLGFDPPPGDFAYLDIETVPLSLVVAASHPLAHRGSPEVDDFEVYPLVGNSSACSFWLAANQMFSPRMRRTEAGSVVIAKAWTIQGDGVALLPDFAITTELAAGELVRLPVETPRLELRLVWCADREDRPGVRDLLYAIADPGR</sequence>
<gene>
    <name evidence="6" type="ORF">FHU41_000095</name>
</gene>
<dbReference type="Proteomes" id="UP000521748">
    <property type="component" value="Unassembled WGS sequence"/>
</dbReference>
<dbReference type="EMBL" id="JACBYQ010000001">
    <property type="protein sequence ID" value="NYE93874.1"/>
    <property type="molecule type" value="Genomic_DNA"/>
</dbReference>
<dbReference type="InterPro" id="IPR036390">
    <property type="entry name" value="WH_DNA-bd_sf"/>
</dbReference>
<dbReference type="GO" id="GO:0003700">
    <property type="term" value="F:DNA-binding transcription factor activity"/>
    <property type="evidence" value="ECO:0007669"/>
    <property type="project" value="InterPro"/>
</dbReference>
<keyword evidence="4" id="KW-0804">Transcription</keyword>
<keyword evidence="7" id="KW-1185">Reference proteome</keyword>
<dbReference type="PROSITE" id="PS50931">
    <property type="entry name" value="HTH_LYSR"/>
    <property type="match status" value="1"/>
</dbReference>
<comment type="caution">
    <text evidence="6">The sequence shown here is derived from an EMBL/GenBank/DDBJ whole genome shotgun (WGS) entry which is preliminary data.</text>
</comment>
<evidence type="ECO:0000256" key="2">
    <source>
        <dbReference type="ARBA" id="ARBA00023015"/>
    </source>
</evidence>
<accession>A0A7Y9S3K0</accession>
<organism evidence="6 7">
    <name type="scientific">Psychromicrobium silvestre</name>
    <dbReference type="NCBI Taxonomy" id="1645614"/>
    <lineage>
        <taxon>Bacteria</taxon>
        <taxon>Bacillati</taxon>
        <taxon>Actinomycetota</taxon>
        <taxon>Actinomycetes</taxon>
        <taxon>Micrococcales</taxon>
        <taxon>Micrococcaceae</taxon>
        <taxon>Psychromicrobium</taxon>
    </lineage>
</organism>
<dbReference type="SUPFAM" id="SSF53850">
    <property type="entry name" value="Periplasmic binding protein-like II"/>
    <property type="match status" value="1"/>
</dbReference>
<evidence type="ECO:0000313" key="6">
    <source>
        <dbReference type="EMBL" id="NYE93874.1"/>
    </source>
</evidence>
<dbReference type="Pfam" id="PF03466">
    <property type="entry name" value="LysR_substrate"/>
    <property type="match status" value="1"/>
</dbReference>
<evidence type="ECO:0000256" key="4">
    <source>
        <dbReference type="ARBA" id="ARBA00023163"/>
    </source>
</evidence>
<dbReference type="InterPro" id="IPR000847">
    <property type="entry name" value="LysR_HTH_N"/>
</dbReference>
<dbReference type="SUPFAM" id="SSF46785">
    <property type="entry name" value="Winged helix' DNA-binding domain"/>
    <property type="match status" value="1"/>
</dbReference>
<dbReference type="InterPro" id="IPR036388">
    <property type="entry name" value="WH-like_DNA-bd_sf"/>
</dbReference>
<proteinExistence type="inferred from homology"/>
<dbReference type="FunFam" id="1.10.10.10:FF:000001">
    <property type="entry name" value="LysR family transcriptional regulator"/>
    <property type="match status" value="1"/>
</dbReference>